<sequence>MAQLQANLDFSFQKLIFKLDQRQQFDYKVKEIEKDIFTFDFHKIQEEVIQFLKDDHKIQNVEILQLKNNKLQFVSEKHSSDNQQLEILFGAVDYLDYDFNDFRQFVFDLPRVYSSYSEKLVLKDYELIIQNDDIKVKYQQFYSLRFRNYIGEIKDHMVCVVFYKIIGLQYIPQQNMDSQQLMQFQPLNIQKITESQLMHFIQKVLTIIAEGNYFYSLSKNAIFINPLQQCLEFIAIPIKYTDNRTYEQDILSCENQILQQILRLQQDFQYYQAPTRVMDIFMGDGLYSQNITKVKRELPLMCLSQQIGFPLYWYLFHNISYMEIGPFQALKNKAYIVYKMNDLYFYYDGKINNQNEKHSQYQEYKNLIYCFNQAQHDFITQVYEQTRFKSSQSQSDQLQKIESINKLFQENFKQNHNLVFEGCLKNNLPHGECKIKIFLNPVVKQRILSQNSTQPFNEALFKKNVEGNFDFGILDGEGYIYTCLNEKDKEKIHFDNFIDVPYSQNLENIGNISMYFGKWQKRAIIKGRYQDQFLYNKLFYYIYYDASEQNKKDGRELRQFRSIICYKDRKTQHDQIRRRKVFINIGKTENKVNYQKLFLKTNDQQGSEQIYVYVLYDIEEPRKMSTQLTNNIIFSFTENNLQSSSQYITYINLSLIQNVSQLHIENLLDSSKSIIEGLNYQIYQGLPSKVQQKIIFNNNNLDFSDCNQLLEEYFKKAFQFENIDIYKSLDKYADQINIRKQSYSIRAQSNQMNIKYSLTMRGCDLTNINYLIFNNIYLRKLDISRAQVRDDFLNYLGTQETQFLTSLNISYTTLLYSSVYNFFLQDKPKDFLETFICRNIQIQKNHIVQSGKSLFKHIIQSDLLQQVQYLDISENPQVNDDLIRIIYGHLTQLNHLKISQCQNVNGTDHQYLYIFSEKLNSNLFKLDFSGNQISFSYLQNSQNYRSLRTLDITNCNFKDQNLFAYLQTQKDLYKIKLDYQIFAENNFYFLENIFKCCQKMRKIYLLVKSTDKFDIEGLQRFISSGKLLDRLELNLYFNFQNDKNNQILNKDTSVKNYNKLLEKCLFYVNQYPYVNIHFGKYQIVNKEDKDIENIKFNFQRLRGLKSGFIYQPIQELQSQQNYNKFYFSKQLDNEYVNTINLSNHFIQELEQQDIESYFDLAKNNLNINKFVYEREEIDSLKCQKIISNIVESKINKLFILSSLVINNNLQGLSNLTFLQLSELKIELQQDDILDQFKNFQHIIVNTLEIYFKQENKLDRAHLSKFIQVTSVSKRLKISLQNYKQNSSENNENQLSSIFSCFTEKYFTKCIKFCLELKGIQYSTDMDLQRVSTIIENMSQCSQFSLTYLDSKMINYHHFTDEISKQINKFSFLELQLNNLDNNIIKFISSQHFLQNLVLKIKDQDLYKQLPHLFKLPIQILQIYTENSSNNEKIQKIIQREQNLTITQIYLNNKKLV</sequence>
<evidence type="ECO:0000313" key="2">
    <source>
        <dbReference type="Proteomes" id="UP000009168"/>
    </source>
</evidence>
<dbReference type="SUPFAM" id="SSF52047">
    <property type="entry name" value="RNI-like"/>
    <property type="match status" value="1"/>
</dbReference>
<keyword evidence="2" id="KW-1185">Reference proteome</keyword>
<dbReference type="InParanoid" id="I7MDY1"/>
<gene>
    <name evidence="1" type="ORF">TTHERM_00295480</name>
</gene>
<accession>I7MDY1</accession>
<dbReference type="GeneID" id="7829440"/>
<dbReference type="Proteomes" id="UP000009168">
    <property type="component" value="Unassembled WGS sequence"/>
</dbReference>
<organism evidence="1 2">
    <name type="scientific">Tetrahymena thermophila (strain SB210)</name>
    <dbReference type="NCBI Taxonomy" id="312017"/>
    <lineage>
        <taxon>Eukaryota</taxon>
        <taxon>Sar</taxon>
        <taxon>Alveolata</taxon>
        <taxon>Ciliophora</taxon>
        <taxon>Intramacronucleata</taxon>
        <taxon>Oligohymenophorea</taxon>
        <taxon>Hymenostomatida</taxon>
        <taxon>Tetrahymenina</taxon>
        <taxon>Tetrahymenidae</taxon>
        <taxon>Tetrahymena</taxon>
    </lineage>
</organism>
<dbReference type="RefSeq" id="XP_001013180.2">
    <property type="nucleotide sequence ID" value="XM_001013180.2"/>
</dbReference>
<dbReference type="EMBL" id="GG662740">
    <property type="protein sequence ID" value="EAR92935.2"/>
    <property type="molecule type" value="Genomic_DNA"/>
</dbReference>
<dbReference type="KEGG" id="tet:TTHERM_00295480"/>
<evidence type="ECO:0000313" key="1">
    <source>
        <dbReference type="EMBL" id="EAR92935.2"/>
    </source>
</evidence>
<dbReference type="Gene3D" id="3.80.10.10">
    <property type="entry name" value="Ribonuclease Inhibitor"/>
    <property type="match status" value="1"/>
</dbReference>
<proteinExistence type="predicted"/>
<name>I7MDY1_TETTS</name>
<reference evidence="2" key="1">
    <citation type="journal article" date="2006" name="PLoS Biol.">
        <title>Macronuclear genome sequence of the ciliate Tetrahymena thermophila, a model eukaryote.</title>
        <authorList>
            <person name="Eisen J.A."/>
            <person name="Coyne R.S."/>
            <person name="Wu M."/>
            <person name="Wu D."/>
            <person name="Thiagarajan M."/>
            <person name="Wortman J.R."/>
            <person name="Badger J.H."/>
            <person name="Ren Q."/>
            <person name="Amedeo P."/>
            <person name="Jones K.M."/>
            <person name="Tallon L.J."/>
            <person name="Delcher A.L."/>
            <person name="Salzberg S.L."/>
            <person name="Silva J.C."/>
            <person name="Haas B.J."/>
            <person name="Majoros W.H."/>
            <person name="Farzad M."/>
            <person name="Carlton J.M."/>
            <person name="Smith R.K. Jr."/>
            <person name="Garg J."/>
            <person name="Pearlman R.E."/>
            <person name="Karrer K.M."/>
            <person name="Sun L."/>
            <person name="Manning G."/>
            <person name="Elde N.C."/>
            <person name="Turkewitz A.P."/>
            <person name="Asai D.J."/>
            <person name="Wilkes D.E."/>
            <person name="Wang Y."/>
            <person name="Cai H."/>
            <person name="Collins K."/>
            <person name="Stewart B.A."/>
            <person name="Lee S.R."/>
            <person name="Wilamowska K."/>
            <person name="Weinberg Z."/>
            <person name="Ruzzo W.L."/>
            <person name="Wloga D."/>
            <person name="Gaertig J."/>
            <person name="Frankel J."/>
            <person name="Tsao C.-C."/>
            <person name="Gorovsky M.A."/>
            <person name="Keeling P.J."/>
            <person name="Waller R.F."/>
            <person name="Patron N.J."/>
            <person name="Cherry J.M."/>
            <person name="Stover N.A."/>
            <person name="Krieger C.J."/>
            <person name="del Toro C."/>
            <person name="Ryder H.F."/>
            <person name="Williamson S.C."/>
            <person name="Barbeau R.A."/>
            <person name="Hamilton E.P."/>
            <person name="Orias E."/>
        </authorList>
    </citation>
    <scope>NUCLEOTIDE SEQUENCE [LARGE SCALE GENOMIC DNA]</scope>
    <source>
        <strain evidence="2">SB210</strain>
    </source>
</reference>
<protein>
    <submittedName>
        <fullName evidence="1">Uncharacterized protein</fullName>
    </submittedName>
</protein>
<dbReference type="InterPro" id="IPR032675">
    <property type="entry name" value="LRR_dom_sf"/>
</dbReference>